<organism evidence="7 8">
    <name type="scientific">Neobacillus piezotolerans</name>
    <dbReference type="NCBI Taxonomy" id="2259171"/>
    <lineage>
        <taxon>Bacteria</taxon>
        <taxon>Bacillati</taxon>
        <taxon>Bacillota</taxon>
        <taxon>Bacilli</taxon>
        <taxon>Bacillales</taxon>
        <taxon>Bacillaceae</taxon>
        <taxon>Neobacillus</taxon>
    </lineage>
</organism>
<dbReference type="Proteomes" id="UP000257144">
    <property type="component" value="Unassembled WGS sequence"/>
</dbReference>
<feature type="domain" description="RNA polymerase sigma-70 region 2" evidence="5">
    <location>
        <begin position="26"/>
        <end position="87"/>
    </location>
</feature>
<dbReference type="PANTHER" id="PTHR43133">
    <property type="entry name" value="RNA POLYMERASE ECF-TYPE SIGMA FACTO"/>
    <property type="match status" value="1"/>
</dbReference>
<evidence type="ECO:0000256" key="1">
    <source>
        <dbReference type="ARBA" id="ARBA00010641"/>
    </source>
</evidence>
<comment type="similarity">
    <text evidence="1">Belongs to the sigma-70 factor family. ECF subfamily.</text>
</comment>
<dbReference type="InterPro" id="IPR039425">
    <property type="entry name" value="RNA_pol_sigma-70-like"/>
</dbReference>
<dbReference type="Pfam" id="PF04542">
    <property type="entry name" value="Sigma70_r2"/>
    <property type="match status" value="1"/>
</dbReference>
<dbReference type="InterPro" id="IPR013249">
    <property type="entry name" value="RNA_pol_sigma70_r4_t2"/>
</dbReference>
<evidence type="ECO:0000256" key="4">
    <source>
        <dbReference type="ARBA" id="ARBA00023163"/>
    </source>
</evidence>
<dbReference type="SUPFAM" id="SSF88946">
    <property type="entry name" value="Sigma2 domain of RNA polymerase sigma factors"/>
    <property type="match status" value="1"/>
</dbReference>
<dbReference type="OrthoDB" id="9794508at2"/>
<evidence type="ECO:0000256" key="2">
    <source>
        <dbReference type="ARBA" id="ARBA00023015"/>
    </source>
</evidence>
<keyword evidence="3" id="KW-0731">Sigma factor</keyword>
<name>A0A3D8GQW3_9BACI</name>
<dbReference type="RefSeq" id="WP_115451712.1">
    <property type="nucleotide sequence ID" value="NZ_QNQT01000003.1"/>
</dbReference>
<dbReference type="Gene3D" id="1.10.10.10">
    <property type="entry name" value="Winged helix-like DNA-binding domain superfamily/Winged helix DNA-binding domain"/>
    <property type="match status" value="1"/>
</dbReference>
<keyword evidence="8" id="KW-1185">Reference proteome</keyword>
<dbReference type="NCBIfam" id="TIGR02937">
    <property type="entry name" value="sigma70-ECF"/>
    <property type="match status" value="1"/>
</dbReference>
<dbReference type="InterPro" id="IPR007627">
    <property type="entry name" value="RNA_pol_sigma70_r2"/>
</dbReference>
<dbReference type="GO" id="GO:0016987">
    <property type="term" value="F:sigma factor activity"/>
    <property type="evidence" value="ECO:0007669"/>
    <property type="project" value="UniProtKB-KW"/>
</dbReference>
<evidence type="ECO:0000259" key="6">
    <source>
        <dbReference type="Pfam" id="PF08281"/>
    </source>
</evidence>
<proteinExistence type="inferred from homology"/>
<dbReference type="CDD" id="cd06171">
    <property type="entry name" value="Sigma70_r4"/>
    <property type="match status" value="1"/>
</dbReference>
<dbReference type="Gene3D" id="1.10.1740.10">
    <property type="match status" value="1"/>
</dbReference>
<dbReference type="GO" id="GO:0003677">
    <property type="term" value="F:DNA binding"/>
    <property type="evidence" value="ECO:0007669"/>
    <property type="project" value="InterPro"/>
</dbReference>
<keyword evidence="2" id="KW-0805">Transcription regulation</keyword>
<dbReference type="InterPro" id="IPR013324">
    <property type="entry name" value="RNA_pol_sigma_r3/r4-like"/>
</dbReference>
<evidence type="ECO:0000313" key="8">
    <source>
        <dbReference type="Proteomes" id="UP000257144"/>
    </source>
</evidence>
<feature type="domain" description="RNA polymerase sigma factor 70 region 4 type 2" evidence="6">
    <location>
        <begin position="121"/>
        <end position="173"/>
    </location>
</feature>
<comment type="caution">
    <text evidence="7">The sequence shown here is derived from an EMBL/GenBank/DDBJ whole genome shotgun (WGS) entry which is preliminary data.</text>
</comment>
<evidence type="ECO:0000313" key="7">
    <source>
        <dbReference type="EMBL" id="RDU36884.1"/>
    </source>
</evidence>
<dbReference type="Pfam" id="PF08281">
    <property type="entry name" value="Sigma70_r4_2"/>
    <property type="match status" value="1"/>
</dbReference>
<accession>A0A3D8GQW3</accession>
<dbReference type="SUPFAM" id="SSF88659">
    <property type="entry name" value="Sigma3 and sigma4 domains of RNA polymerase sigma factors"/>
    <property type="match status" value="1"/>
</dbReference>
<evidence type="ECO:0000256" key="3">
    <source>
        <dbReference type="ARBA" id="ARBA00023082"/>
    </source>
</evidence>
<dbReference type="GO" id="GO:0006352">
    <property type="term" value="P:DNA-templated transcription initiation"/>
    <property type="evidence" value="ECO:0007669"/>
    <property type="project" value="InterPro"/>
</dbReference>
<dbReference type="InterPro" id="IPR013325">
    <property type="entry name" value="RNA_pol_sigma_r2"/>
</dbReference>
<evidence type="ECO:0000259" key="5">
    <source>
        <dbReference type="Pfam" id="PF04542"/>
    </source>
</evidence>
<dbReference type="InterPro" id="IPR014284">
    <property type="entry name" value="RNA_pol_sigma-70_dom"/>
</dbReference>
<sequence length="189" mass="21796">MQGDSTERRIALARGNEAKLEEIMGAYGSHVKRLIYSYVKDWGIAGDLAQDVFVAVFMKLESFEGRSSYKTWVYTIAVNRSKDYLKSWHYRHMAVAEKVFSLMKDLKRTPEETAIEKDGNRQLLEAVWSLPLKYREVILLHFYQDLTVSEISETLGLPLATVKTRLLRAKEKIRNAYIPLERGGRYGSV</sequence>
<dbReference type="AlphaFoldDB" id="A0A3D8GQW3"/>
<gene>
    <name evidence="7" type="ORF">DRW41_09265</name>
</gene>
<dbReference type="PANTHER" id="PTHR43133:SF60">
    <property type="entry name" value="RNA POLYMERASE SIGMA FACTOR SIGV"/>
    <property type="match status" value="1"/>
</dbReference>
<dbReference type="EMBL" id="QNQT01000003">
    <property type="protein sequence ID" value="RDU36884.1"/>
    <property type="molecule type" value="Genomic_DNA"/>
</dbReference>
<protein>
    <submittedName>
        <fullName evidence="7">RNA polymerase factor sigma C</fullName>
    </submittedName>
</protein>
<keyword evidence="4" id="KW-0804">Transcription</keyword>
<reference evidence="7 8" key="1">
    <citation type="submission" date="2018-07" db="EMBL/GenBank/DDBJ databases">
        <title>Bacillus sp. YLB-04 draft genome sequence.</title>
        <authorList>
            <person name="Yu L."/>
            <person name="Tang X."/>
        </authorList>
    </citation>
    <scope>NUCLEOTIDE SEQUENCE [LARGE SCALE GENOMIC DNA]</scope>
    <source>
        <strain evidence="7 8">YLB-04</strain>
    </source>
</reference>
<dbReference type="InterPro" id="IPR036388">
    <property type="entry name" value="WH-like_DNA-bd_sf"/>
</dbReference>